<keyword evidence="3 6" id="KW-0812">Transmembrane</keyword>
<dbReference type="RefSeq" id="WP_230551989.1">
    <property type="nucleotide sequence ID" value="NZ_JAJISD010000007.1"/>
</dbReference>
<dbReference type="PANTHER" id="PTHR30086">
    <property type="entry name" value="ARGININE EXPORTER PROTEIN ARGO"/>
    <property type="match status" value="1"/>
</dbReference>
<keyword evidence="5 6" id="KW-0472">Membrane</keyword>
<evidence type="ECO:0000256" key="5">
    <source>
        <dbReference type="ARBA" id="ARBA00023136"/>
    </source>
</evidence>
<keyword evidence="4 6" id="KW-1133">Transmembrane helix</keyword>
<evidence type="ECO:0000256" key="4">
    <source>
        <dbReference type="ARBA" id="ARBA00022989"/>
    </source>
</evidence>
<evidence type="ECO:0000256" key="2">
    <source>
        <dbReference type="ARBA" id="ARBA00022475"/>
    </source>
</evidence>
<protein>
    <submittedName>
        <fullName evidence="7">LysE family translocator</fullName>
    </submittedName>
</protein>
<evidence type="ECO:0000256" key="3">
    <source>
        <dbReference type="ARBA" id="ARBA00022692"/>
    </source>
</evidence>
<accession>A0ABS8KYN2</accession>
<dbReference type="Proteomes" id="UP001198862">
    <property type="component" value="Unassembled WGS sequence"/>
</dbReference>
<feature type="transmembrane region" description="Helical" evidence="6">
    <location>
        <begin position="143"/>
        <end position="165"/>
    </location>
</feature>
<dbReference type="Pfam" id="PF01810">
    <property type="entry name" value="LysE"/>
    <property type="match status" value="1"/>
</dbReference>
<dbReference type="EMBL" id="JAJISD010000007">
    <property type="protein sequence ID" value="MCC8430842.1"/>
    <property type="molecule type" value="Genomic_DNA"/>
</dbReference>
<dbReference type="PANTHER" id="PTHR30086:SF20">
    <property type="entry name" value="ARGININE EXPORTER PROTEIN ARGO-RELATED"/>
    <property type="match status" value="1"/>
</dbReference>
<dbReference type="InterPro" id="IPR001123">
    <property type="entry name" value="LeuE-type"/>
</dbReference>
<reference evidence="7 8" key="1">
    <citation type="submission" date="2021-11" db="EMBL/GenBank/DDBJ databases">
        <authorList>
            <person name="Lee D.-H."/>
            <person name="Kim S.-B."/>
        </authorList>
    </citation>
    <scope>NUCLEOTIDE SEQUENCE [LARGE SCALE GENOMIC DNA]</scope>
    <source>
        <strain evidence="7 8">KCTC 52223</strain>
    </source>
</reference>
<sequence length="211" mass="21474">MDLANLALFSAAALAIALSPGPGIFYVAARTLAGGRGEGLASSFGTGLGGLVHVAAGAVGVSALVMASAEAFTILKLAGALYLVWLGLKAIREARQPFEANVTTTGAARAFREGILVEALNPKTAAFFLAFLPQFVDPSAGPVWLQFLLLGLISVALNTAVDVVIAMLASRARSIAVGRPALLRRLRTGAGGTIAALAIALLFPRRPAALG</sequence>
<organism evidence="7 8">
    <name type="scientific">Reyranella aquatilis</name>
    <dbReference type="NCBI Taxonomy" id="2035356"/>
    <lineage>
        <taxon>Bacteria</taxon>
        <taxon>Pseudomonadati</taxon>
        <taxon>Pseudomonadota</taxon>
        <taxon>Alphaproteobacteria</taxon>
        <taxon>Hyphomicrobiales</taxon>
        <taxon>Reyranellaceae</taxon>
        <taxon>Reyranella</taxon>
    </lineage>
</organism>
<evidence type="ECO:0000256" key="1">
    <source>
        <dbReference type="ARBA" id="ARBA00004651"/>
    </source>
</evidence>
<feature type="transmembrane region" description="Helical" evidence="6">
    <location>
        <begin position="74"/>
        <end position="91"/>
    </location>
</feature>
<feature type="transmembrane region" description="Helical" evidence="6">
    <location>
        <begin position="186"/>
        <end position="203"/>
    </location>
</feature>
<proteinExistence type="predicted"/>
<keyword evidence="8" id="KW-1185">Reference proteome</keyword>
<evidence type="ECO:0000313" key="8">
    <source>
        <dbReference type="Proteomes" id="UP001198862"/>
    </source>
</evidence>
<name>A0ABS8KYN2_9HYPH</name>
<keyword evidence="2" id="KW-1003">Cell membrane</keyword>
<gene>
    <name evidence="7" type="ORF">LJ725_17865</name>
</gene>
<comment type="caution">
    <text evidence="7">The sequence shown here is derived from an EMBL/GenBank/DDBJ whole genome shotgun (WGS) entry which is preliminary data.</text>
</comment>
<dbReference type="PIRSF" id="PIRSF006324">
    <property type="entry name" value="LeuE"/>
    <property type="match status" value="1"/>
</dbReference>
<evidence type="ECO:0000313" key="7">
    <source>
        <dbReference type="EMBL" id="MCC8430842.1"/>
    </source>
</evidence>
<comment type="subcellular location">
    <subcellularLocation>
        <location evidence="1">Cell membrane</location>
        <topology evidence="1">Multi-pass membrane protein</topology>
    </subcellularLocation>
</comment>
<feature type="transmembrane region" description="Helical" evidence="6">
    <location>
        <begin position="45"/>
        <end position="67"/>
    </location>
</feature>
<evidence type="ECO:0000256" key="6">
    <source>
        <dbReference type="SAM" id="Phobius"/>
    </source>
</evidence>